<sequence>LSLLPMSKPSTGPRIFTKNIQAKYTGRLCFFTLSSINGSPSENGTVLPTPNSSRPPNIIKKGPELDVFFLHSSASC</sequence>
<dbReference type="WBParaSite" id="HPLM_0001691101-mRNA-1">
    <property type="protein sequence ID" value="HPLM_0001691101-mRNA-1"/>
    <property type="gene ID" value="HPLM_0001691101"/>
</dbReference>
<name>A0A0N4WYG2_HAEPC</name>
<organism evidence="1">
    <name type="scientific">Haemonchus placei</name>
    <name type="common">Barber's pole worm</name>
    <dbReference type="NCBI Taxonomy" id="6290"/>
    <lineage>
        <taxon>Eukaryota</taxon>
        <taxon>Metazoa</taxon>
        <taxon>Ecdysozoa</taxon>
        <taxon>Nematoda</taxon>
        <taxon>Chromadorea</taxon>
        <taxon>Rhabditida</taxon>
        <taxon>Rhabditina</taxon>
        <taxon>Rhabditomorpha</taxon>
        <taxon>Strongyloidea</taxon>
        <taxon>Trichostrongylidae</taxon>
        <taxon>Haemonchus</taxon>
    </lineage>
</organism>
<accession>A0A0N4WYG2</accession>
<proteinExistence type="predicted"/>
<dbReference type="AlphaFoldDB" id="A0A0N4WYG2"/>
<reference evidence="1" key="1">
    <citation type="submission" date="2017-02" db="UniProtKB">
        <authorList>
            <consortium name="WormBaseParasite"/>
        </authorList>
    </citation>
    <scope>IDENTIFICATION</scope>
</reference>
<protein>
    <submittedName>
        <fullName evidence="1">Ovule protein</fullName>
    </submittedName>
</protein>
<evidence type="ECO:0000313" key="1">
    <source>
        <dbReference type="WBParaSite" id="HPLM_0001691101-mRNA-1"/>
    </source>
</evidence>